<dbReference type="EMBL" id="VFOF01000006">
    <property type="protein sequence ID" value="TQL14955.1"/>
    <property type="molecule type" value="Genomic_DNA"/>
</dbReference>
<gene>
    <name evidence="1" type="ORF">FBY58_1821</name>
</gene>
<accession>A0A542VUF0</accession>
<dbReference type="Proteomes" id="UP000316887">
    <property type="component" value="Unassembled WGS sequence"/>
</dbReference>
<evidence type="ECO:0000313" key="1">
    <source>
        <dbReference type="EMBL" id="TQL14955.1"/>
    </source>
</evidence>
<name>A0A542VUF0_ZYMMB</name>
<sequence>MSFYHCIVDLKFLYTTDTLNTNAPLRNPSLEEIP</sequence>
<reference evidence="1 2" key="1">
    <citation type="submission" date="2019-06" db="EMBL/GenBank/DDBJ databases">
        <title>Genome sequencing of Zymomonas mobilis strains for genetic engineering and biofuel applications.</title>
        <authorList>
            <person name="Teravest M."/>
        </authorList>
    </citation>
    <scope>NUCLEOTIDE SEQUENCE [LARGE SCALE GENOMIC DNA]</scope>
    <source>
        <strain evidence="1 2">AN0101</strain>
    </source>
</reference>
<protein>
    <submittedName>
        <fullName evidence="1">Uncharacterized protein</fullName>
    </submittedName>
</protein>
<evidence type="ECO:0000313" key="2">
    <source>
        <dbReference type="Proteomes" id="UP000316887"/>
    </source>
</evidence>
<comment type="caution">
    <text evidence="1">The sequence shown here is derived from an EMBL/GenBank/DDBJ whole genome shotgun (WGS) entry which is preliminary data.</text>
</comment>
<dbReference type="AlphaFoldDB" id="A0A542VUF0"/>
<proteinExistence type="predicted"/>
<organism evidence="1 2">
    <name type="scientific">Zymomonas mobilis</name>
    <dbReference type="NCBI Taxonomy" id="542"/>
    <lineage>
        <taxon>Bacteria</taxon>
        <taxon>Pseudomonadati</taxon>
        <taxon>Pseudomonadota</taxon>
        <taxon>Alphaproteobacteria</taxon>
        <taxon>Sphingomonadales</taxon>
        <taxon>Zymomonadaceae</taxon>
        <taxon>Zymomonas</taxon>
    </lineage>
</organism>